<sequence>MSKFNFQNYKRGIITLEIQTFHPEKFINLLWKNGVSVKNIKKKSITTISFEVSLKDYGVIRDIAKRTGTKIKILGRKGLSFLIIKTQNRKTLVIGVAIFVGIIYYLSGFVWNVNVTTENNVTPYEIRNQLKHNGINIGMRKDKINVYNIEERIVQDNPSIMWARVRVEGVKLNVSVAERQEPPSLAKEDIPCNIVASKDGEIRRIYSAAGTAIVKEGDIVKKGDILVKGEQGKEDSTYLVHAAADVIARTFYEAKNKVPIKTIRKKKTGNEDKDVYLELFGKKLYIKKAKNNFKTYDKIYKGGSILKQNIYSEVITEEEKKDSKEVVDKTANELFSNIIVKLDKSVKIVDKIVNSDIKGDNYEVRAVLVVEENIAEDQSIEGNIGDTPSKEDDNKEKEKTEQ</sequence>
<dbReference type="EMBL" id="JDRY01000040">
    <property type="protein sequence ID" value="KGM98992.1"/>
    <property type="molecule type" value="Genomic_DNA"/>
</dbReference>
<feature type="region of interest" description="Disordered" evidence="1">
    <location>
        <begin position="379"/>
        <end position="402"/>
    </location>
</feature>
<dbReference type="PIRSF" id="PIRSF029895">
    <property type="entry name" value="SpoIV"/>
    <property type="match status" value="1"/>
</dbReference>
<keyword evidence="2" id="KW-1133">Transmembrane helix</keyword>
<feature type="compositionally biased region" description="Basic and acidic residues" evidence="1">
    <location>
        <begin position="388"/>
        <end position="402"/>
    </location>
</feature>
<name>A0A0A0IDG3_CLOBO</name>
<gene>
    <name evidence="3" type="ORF">Z955_09235</name>
</gene>
<dbReference type="Proteomes" id="UP000030014">
    <property type="component" value="Unassembled WGS sequence"/>
</dbReference>
<evidence type="ECO:0000256" key="1">
    <source>
        <dbReference type="SAM" id="MobiDB-lite"/>
    </source>
</evidence>
<dbReference type="InterPro" id="IPR010690">
    <property type="entry name" value="YqfD"/>
</dbReference>
<reference evidence="3 4" key="1">
    <citation type="submission" date="2014-01" db="EMBL/GenBank/DDBJ databases">
        <title>Plasmidome dynamics in the species complex Clostridium novyi sensu lato converts strains of independent lineages into distinctly different pathogens.</title>
        <authorList>
            <person name="Skarin H."/>
            <person name="Segerman B."/>
        </authorList>
    </citation>
    <scope>NUCLEOTIDE SEQUENCE [LARGE SCALE GENOMIC DNA]</scope>
    <source>
        <strain evidence="3 4">DC5</strain>
    </source>
</reference>
<comment type="caution">
    <text evidence="3">The sequence shown here is derived from an EMBL/GenBank/DDBJ whole genome shotgun (WGS) entry which is preliminary data.</text>
</comment>
<organism evidence="3 4">
    <name type="scientific">Clostridium botulinum C/D str. DC5</name>
    <dbReference type="NCBI Taxonomy" id="1443128"/>
    <lineage>
        <taxon>Bacteria</taxon>
        <taxon>Bacillati</taxon>
        <taxon>Bacillota</taxon>
        <taxon>Clostridia</taxon>
        <taxon>Eubacteriales</taxon>
        <taxon>Clostridiaceae</taxon>
        <taxon>Clostridium</taxon>
    </lineage>
</organism>
<accession>A0A0A0IDG3</accession>
<evidence type="ECO:0000256" key="2">
    <source>
        <dbReference type="SAM" id="Phobius"/>
    </source>
</evidence>
<dbReference type="NCBIfam" id="TIGR02876">
    <property type="entry name" value="spore_yqfD"/>
    <property type="match status" value="1"/>
</dbReference>
<evidence type="ECO:0000313" key="4">
    <source>
        <dbReference type="Proteomes" id="UP000030014"/>
    </source>
</evidence>
<dbReference type="RefSeq" id="WP_039259630.1">
    <property type="nucleotide sequence ID" value="NZ_JDRY01000040.1"/>
</dbReference>
<dbReference type="Pfam" id="PF06898">
    <property type="entry name" value="YqfD"/>
    <property type="match status" value="1"/>
</dbReference>
<keyword evidence="2" id="KW-0812">Transmembrane</keyword>
<protein>
    <submittedName>
        <fullName evidence="3">Stage IV sporulation protein</fullName>
    </submittedName>
</protein>
<proteinExistence type="predicted"/>
<dbReference type="AlphaFoldDB" id="A0A0A0IDG3"/>
<keyword evidence="2" id="KW-0472">Membrane</keyword>
<feature type="transmembrane region" description="Helical" evidence="2">
    <location>
        <begin position="92"/>
        <end position="111"/>
    </location>
</feature>
<evidence type="ECO:0000313" key="3">
    <source>
        <dbReference type="EMBL" id="KGM98992.1"/>
    </source>
</evidence>